<feature type="region of interest" description="Disordered" evidence="1">
    <location>
        <begin position="1"/>
        <end position="28"/>
    </location>
</feature>
<dbReference type="EMBL" id="MFJD01000015">
    <property type="protein sequence ID" value="OGG01533.1"/>
    <property type="molecule type" value="Genomic_DNA"/>
</dbReference>
<evidence type="ECO:0000313" key="2">
    <source>
        <dbReference type="EMBL" id="OGG01533.1"/>
    </source>
</evidence>
<protein>
    <submittedName>
        <fullName evidence="2">Uncharacterized protein</fullName>
    </submittedName>
</protein>
<comment type="caution">
    <text evidence="2">The sequence shown here is derived from an EMBL/GenBank/DDBJ whole genome shotgun (WGS) entry which is preliminary data.</text>
</comment>
<gene>
    <name evidence="2" type="ORF">A2Z33_00675</name>
</gene>
<reference evidence="2 3" key="1">
    <citation type="journal article" date="2016" name="Nat. Commun.">
        <title>Thousands of microbial genomes shed light on interconnected biogeochemical processes in an aquifer system.</title>
        <authorList>
            <person name="Anantharaman K."/>
            <person name="Brown C.T."/>
            <person name="Hug L.A."/>
            <person name="Sharon I."/>
            <person name="Castelle C.J."/>
            <person name="Probst A.J."/>
            <person name="Thomas B.C."/>
            <person name="Singh A."/>
            <person name="Wilkins M.J."/>
            <person name="Karaoz U."/>
            <person name="Brodie E.L."/>
            <person name="Williams K.H."/>
            <person name="Hubbard S.S."/>
            <person name="Banfield J.F."/>
        </authorList>
    </citation>
    <scope>NUCLEOTIDE SEQUENCE [LARGE SCALE GENOMIC DNA]</scope>
</reference>
<sequence>MTPIETESGLNPQIQGTESEANPSEGLLEPRLRDEILAGYLDYLGTKGYEHPHHYDLTDSVEGVLLDLFETPNLKSMLVSSSTARFLTRGINNRYWSVMRYLMAEQDQYTKSTALTEQFFSHPLSFAIGPDMDVMVKGSSVNELAETLMTRHSVSSDEISTEPFTVHGKTYEHNKFSKPLNDHTSVAVSWGPIRSVPSINIMIVEIRDRKTDGLLYHFDIGEAPSTGSTVERDKRQAKTTRWQDECQVELVKEGNRIKYSISPAARQALTEPDEIKTESPDPDDFAEIFLRSVRMQTFHELPPVRLPDGTTLALPKLDMFLPSFTAKENLNLFHLRHLIIESQLYDGVVQNEFTRHLLTKELAVSLTNDPYLTIQALRDSGLAVMIPGLKNITRDQWNKILTSRRFVVEPISTKDSERTFEFMEKQRREYLKPNGREPAGEHYNGLNRFISTLHDLHIIPPYEDHWSAYLELWHDGTEHSEVMPLVRRYQIESDREIRNALSIIREHSHGTRLGKDITELNDLESMSLLRNLSEHELHRKQTLTDKLQSLALGYTILKHFPSGLTPREIKNAYSVVDTSFQKVSDFGDVLLDLKVLGLVQRHNQPRIHQRGHLETVSFYTVRQSLLPNKLSRYLQTGEFRDFLQVNYHVPVWQAQSGQDALYLSDMIVMWMQDLLLSLRVPTFEALQTLGLKDYERLTDDIEDPGCATSPSYWKTVTNAVLNIIREYSESSRRSQG</sequence>
<feature type="compositionally biased region" description="Polar residues" evidence="1">
    <location>
        <begin position="8"/>
        <end position="22"/>
    </location>
</feature>
<dbReference type="AlphaFoldDB" id="A0A1F5YNC3"/>
<proteinExistence type="predicted"/>
<dbReference type="Proteomes" id="UP000178448">
    <property type="component" value="Unassembled WGS sequence"/>
</dbReference>
<name>A0A1F5YNC3_9BACT</name>
<evidence type="ECO:0000313" key="3">
    <source>
        <dbReference type="Proteomes" id="UP000178448"/>
    </source>
</evidence>
<evidence type="ECO:0000256" key="1">
    <source>
        <dbReference type="SAM" id="MobiDB-lite"/>
    </source>
</evidence>
<organism evidence="2 3">
    <name type="scientific">Candidatus Gottesmanbacteria bacterium RBG_16_52_11</name>
    <dbReference type="NCBI Taxonomy" id="1798374"/>
    <lineage>
        <taxon>Bacteria</taxon>
        <taxon>Candidatus Gottesmaniibacteriota</taxon>
    </lineage>
</organism>
<accession>A0A1F5YNC3</accession>